<gene>
    <name evidence="1" type="ORF">SZN_16385</name>
</gene>
<dbReference type="EMBL" id="AGBF01000047">
    <property type="protein sequence ID" value="EGX58713.1"/>
    <property type="molecule type" value="Genomic_DNA"/>
</dbReference>
<sequence>MDIAEDLALTERLCARAFPAQRGGPDAGAGGPGWFMVELSAGSRHGPEDLYAYEAALVQRFEERWGEGSRWGSATLLERAARGEELPEPWALFASRADDLRTWEAAGTGRWVSLAVADRDPEAVPALLLMVTDIDPP</sequence>
<comment type="caution">
    <text evidence="1">The sequence shown here is derived from an EMBL/GenBank/DDBJ whole genome shotgun (WGS) entry which is preliminary data.</text>
</comment>
<organism evidence="1 2">
    <name type="scientific">Streptomyces zinciresistens K42</name>
    <dbReference type="NCBI Taxonomy" id="700597"/>
    <lineage>
        <taxon>Bacteria</taxon>
        <taxon>Bacillati</taxon>
        <taxon>Actinomycetota</taxon>
        <taxon>Actinomycetes</taxon>
        <taxon>Kitasatosporales</taxon>
        <taxon>Streptomycetaceae</taxon>
        <taxon>Streptomyces</taxon>
    </lineage>
</organism>
<accession>G2GCQ2</accession>
<proteinExistence type="predicted"/>
<evidence type="ECO:0000313" key="2">
    <source>
        <dbReference type="Proteomes" id="UP000004217"/>
    </source>
</evidence>
<protein>
    <submittedName>
        <fullName evidence="1">Uncharacterized protein</fullName>
    </submittedName>
</protein>
<dbReference type="AlphaFoldDB" id="G2GCQ2"/>
<dbReference type="OrthoDB" id="3478947at2"/>
<dbReference type="PATRIC" id="fig|700597.3.peg.3212"/>
<evidence type="ECO:0000313" key="1">
    <source>
        <dbReference type="EMBL" id="EGX58713.1"/>
    </source>
</evidence>
<dbReference type="Proteomes" id="UP000004217">
    <property type="component" value="Unassembled WGS sequence"/>
</dbReference>
<name>G2GCQ2_9ACTN</name>
<reference evidence="1 2" key="1">
    <citation type="submission" date="2011-08" db="EMBL/GenBank/DDBJ databases">
        <authorList>
            <person name="Lin Y."/>
            <person name="Hao X."/>
            <person name="Johnstone L."/>
            <person name="Miller S.J."/>
            <person name="Wei G."/>
            <person name="Rensing C."/>
        </authorList>
    </citation>
    <scope>NUCLEOTIDE SEQUENCE [LARGE SCALE GENOMIC DNA]</scope>
    <source>
        <strain evidence="1 2">K42</strain>
    </source>
</reference>
<dbReference type="RefSeq" id="WP_007496254.1">
    <property type="nucleotide sequence ID" value="NZ_AGBF01000047.1"/>
</dbReference>
<keyword evidence="2" id="KW-1185">Reference proteome</keyword>